<dbReference type="PANTHER" id="PTHR43133:SF25">
    <property type="entry name" value="RNA POLYMERASE SIGMA FACTOR RFAY-RELATED"/>
    <property type="match status" value="1"/>
</dbReference>
<dbReference type="InterPro" id="IPR039425">
    <property type="entry name" value="RNA_pol_sigma-70-like"/>
</dbReference>
<dbReference type="Pfam" id="PF08281">
    <property type="entry name" value="Sigma70_r4_2"/>
    <property type="match status" value="1"/>
</dbReference>
<dbReference type="InterPro" id="IPR013325">
    <property type="entry name" value="RNA_pol_sigma_r2"/>
</dbReference>
<dbReference type="GO" id="GO:0016987">
    <property type="term" value="F:sigma factor activity"/>
    <property type="evidence" value="ECO:0007669"/>
    <property type="project" value="UniProtKB-KW"/>
</dbReference>
<keyword evidence="2" id="KW-0805">Transcription regulation</keyword>
<reference evidence="7 8" key="1">
    <citation type="submission" date="2019-06" db="EMBL/GenBank/DDBJ databases">
        <title>Sequencing the genomes of 1000 actinobacteria strains.</title>
        <authorList>
            <person name="Klenk H.-P."/>
        </authorList>
    </citation>
    <scope>NUCLEOTIDE SEQUENCE [LARGE SCALE GENOMIC DNA]</scope>
    <source>
        <strain evidence="7 8">DSM 18082</strain>
    </source>
</reference>
<dbReference type="InterPro" id="IPR013324">
    <property type="entry name" value="RNA_pol_sigma_r3/r4-like"/>
</dbReference>
<evidence type="ECO:0000256" key="3">
    <source>
        <dbReference type="ARBA" id="ARBA00023082"/>
    </source>
</evidence>
<dbReference type="Gene3D" id="1.10.1740.10">
    <property type="match status" value="1"/>
</dbReference>
<name>A0A542ZGS8_9MICO</name>
<dbReference type="GO" id="GO:0006352">
    <property type="term" value="P:DNA-templated transcription initiation"/>
    <property type="evidence" value="ECO:0007669"/>
    <property type="project" value="InterPro"/>
</dbReference>
<dbReference type="RefSeq" id="WP_141787537.1">
    <property type="nucleotide sequence ID" value="NZ_BAAAKX010000013.1"/>
</dbReference>
<evidence type="ECO:0000313" key="8">
    <source>
        <dbReference type="Proteomes" id="UP000319514"/>
    </source>
</evidence>
<dbReference type="Proteomes" id="UP000319514">
    <property type="component" value="Unassembled WGS sequence"/>
</dbReference>
<dbReference type="GO" id="GO:0003677">
    <property type="term" value="F:DNA binding"/>
    <property type="evidence" value="ECO:0007669"/>
    <property type="project" value="InterPro"/>
</dbReference>
<feature type="domain" description="RNA polymerase sigma factor 70 region 4 type 2" evidence="6">
    <location>
        <begin position="104"/>
        <end position="155"/>
    </location>
</feature>
<dbReference type="EMBL" id="VFOQ01000001">
    <property type="protein sequence ID" value="TQL59525.1"/>
    <property type="molecule type" value="Genomic_DNA"/>
</dbReference>
<evidence type="ECO:0000313" key="7">
    <source>
        <dbReference type="EMBL" id="TQL59525.1"/>
    </source>
</evidence>
<evidence type="ECO:0000259" key="5">
    <source>
        <dbReference type="Pfam" id="PF04542"/>
    </source>
</evidence>
<dbReference type="InterPro" id="IPR036388">
    <property type="entry name" value="WH-like_DNA-bd_sf"/>
</dbReference>
<evidence type="ECO:0000256" key="1">
    <source>
        <dbReference type="ARBA" id="ARBA00010641"/>
    </source>
</evidence>
<dbReference type="PANTHER" id="PTHR43133">
    <property type="entry name" value="RNA POLYMERASE ECF-TYPE SIGMA FACTO"/>
    <property type="match status" value="1"/>
</dbReference>
<dbReference type="InterPro" id="IPR007627">
    <property type="entry name" value="RNA_pol_sigma70_r2"/>
</dbReference>
<keyword evidence="3" id="KW-0731">Sigma factor</keyword>
<gene>
    <name evidence="7" type="ORF">FB474_0880</name>
</gene>
<dbReference type="AlphaFoldDB" id="A0A542ZGS8"/>
<protein>
    <submittedName>
        <fullName evidence="7">RNA polymerase ECF family sigma subunit</fullName>
    </submittedName>
</protein>
<dbReference type="NCBIfam" id="TIGR02937">
    <property type="entry name" value="sigma70-ECF"/>
    <property type="match status" value="1"/>
</dbReference>
<dbReference type="InterPro" id="IPR014284">
    <property type="entry name" value="RNA_pol_sigma-70_dom"/>
</dbReference>
<dbReference type="CDD" id="cd06171">
    <property type="entry name" value="Sigma70_r4"/>
    <property type="match status" value="1"/>
</dbReference>
<dbReference type="Pfam" id="PF04542">
    <property type="entry name" value="Sigma70_r2"/>
    <property type="match status" value="1"/>
</dbReference>
<dbReference type="Gene3D" id="1.10.10.10">
    <property type="entry name" value="Winged helix-like DNA-binding domain superfamily/Winged helix DNA-binding domain"/>
    <property type="match status" value="1"/>
</dbReference>
<sequence length="189" mass="20972">MATREARFEELFARTRSALMGYAVRRVGDPADAADVVAETYLVAWRRLDEVPPGEETRLWLFGVARRVLANHQRGERRRLALADRLREDLSGWSPEPSTGEADAVGRAMRRLSADDRELLTLVAWEGLSRDEVAVALGVTRAVVRLRLHRARGRLAAGLRVEGVDLKRFSVTGHVPGGRASAHSDLKEA</sequence>
<feature type="domain" description="RNA polymerase sigma-70 region 2" evidence="5">
    <location>
        <begin position="11"/>
        <end position="79"/>
    </location>
</feature>
<dbReference type="OrthoDB" id="4184921at2"/>
<comment type="similarity">
    <text evidence="1">Belongs to the sigma-70 factor family. ECF subfamily.</text>
</comment>
<organism evidence="7 8">
    <name type="scientific">Oryzihumus leptocrescens</name>
    <dbReference type="NCBI Taxonomy" id="297536"/>
    <lineage>
        <taxon>Bacteria</taxon>
        <taxon>Bacillati</taxon>
        <taxon>Actinomycetota</taxon>
        <taxon>Actinomycetes</taxon>
        <taxon>Micrococcales</taxon>
        <taxon>Intrasporangiaceae</taxon>
        <taxon>Oryzihumus</taxon>
    </lineage>
</organism>
<evidence type="ECO:0000259" key="6">
    <source>
        <dbReference type="Pfam" id="PF08281"/>
    </source>
</evidence>
<dbReference type="InterPro" id="IPR013249">
    <property type="entry name" value="RNA_pol_sigma70_r4_t2"/>
</dbReference>
<accession>A0A542ZGS8</accession>
<keyword evidence="8" id="KW-1185">Reference proteome</keyword>
<evidence type="ECO:0000256" key="4">
    <source>
        <dbReference type="ARBA" id="ARBA00023163"/>
    </source>
</evidence>
<keyword evidence="4" id="KW-0804">Transcription</keyword>
<dbReference type="SUPFAM" id="SSF88659">
    <property type="entry name" value="Sigma3 and sigma4 domains of RNA polymerase sigma factors"/>
    <property type="match status" value="1"/>
</dbReference>
<evidence type="ECO:0000256" key="2">
    <source>
        <dbReference type="ARBA" id="ARBA00023015"/>
    </source>
</evidence>
<comment type="caution">
    <text evidence="7">The sequence shown here is derived from an EMBL/GenBank/DDBJ whole genome shotgun (WGS) entry which is preliminary data.</text>
</comment>
<dbReference type="SUPFAM" id="SSF88946">
    <property type="entry name" value="Sigma2 domain of RNA polymerase sigma factors"/>
    <property type="match status" value="1"/>
</dbReference>
<proteinExistence type="inferred from homology"/>